<gene>
    <name evidence="3" type="ORF">EUTSA_v100102571mg</name>
</gene>
<dbReference type="eggNOG" id="KOG0118">
    <property type="taxonomic scope" value="Eukaryota"/>
</dbReference>
<evidence type="ECO:0000259" key="2">
    <source>
        <dbReference type="PROSITE" id="PS50158"/>
    </source>
</evidence>
<dbReference type="Pfam" id="PF00098">
    <property type="entry name" value="zf-CCHC"/>
    <property type="match status" value="2"/>
</dbReference>
<keyword evidence="4" id="KW-1185">Reference proteome</keyword>
<evidence type="ECO:0000313" key="4">
    <source>
        <dbReference type="Proteomes" id="UP000030689"/>
    </source>
</evidence>
<keyword evidence="1" id="KW-0862">Zinc</keyword>
<dbReference type="InterPro" id="IPR051714">
    <property type="entry name" value="Znf_CCHC_NABP"/>
</dbReference>
<dbReference type="GO" id="GO:0008270">
    <property type="term" value="F:zinc ion binding"/>
    <property type="evidence" value="ECO:0007669"/>
    <property type="project" value="UniProtKB-KW"/>
</dbReference>
<dbReference type="SMART" id="SM00343">
    <property type="entry name" value="ZnF_C2HC"/>
    <property type="match status" value="3"/>
</dbReference>
<dbReference type="PANTHER" id="PTHR23002">
    <property type="entry name" value="ZINC FINGER CCHC DOMAIN CONTAINING PROTEIN"/>
    <property type="match status" value="1"/>
</dbReference>
<dbReference type="AlphaFoldDB" id="V4NFL2"/>
<keyword evidence="1" id="KW-0479">Metal-binding</keyword>
<feature type="domain" description="CCHC-type" evidence="2">
    <location>
        <begin position="96"/>
        <end position="111"/>
    </location>
</feature>
<dbReference type="KEGG" id="eus:EUTSA_v100102571m"/>
<dbReference type="Gramene" id="ESQ44921">
    <property type="protein sequence ID" value="ESQ44921"/>
    <property type="gene ID" value="EUTSA_v100102571mg"/>
</dbReference>
<feature type="domain" description="CCHC-type" evidence="2">
    <location>
        <begin position="178"/>
        <end position="193"/>
    </location>
</feature>
<dbReference type="SUPFAM" id="SSF57756">
    <property type="entry name" value="Retrovirus zinc finger-like domains"/>
    <property type="match status" value="3"/>
</dbReference>
<dbReference type="InterPro" id="IPR036875">
    <property type="entry name" value="Znf_CCHC_sf"/>
</dbReference>
<dbReference type="EMBL" id="KI517435">
    <property type="protein sequence ID" value="ESQ44921.1"/>
    <property type="molecule type" value="Genomic_DNA"/>
</dbReference>
<dbReference type="OMA" id="TNDWNNV"/>
<dbReference type="Proteomes" id="UP000030689">
    <property type="component" value="Unassembled WGS sequence"/>
</dbReference>
<feature type="domain" description="CCHC-type" evidence="2">
    <location>
        <begin position="268"/>
        <end position="283"/>
    </location>
</feature>
<evidence type="ECO:0000256" key="1">
    <source>
        <dbReference type="PROSITE-ProRule" id="PRU00047"/>
    </source>
</evidence>
<keyword evidence="1" id="KW-0863">Zinc-finger</keyword>
<evidence type="ECO:0000313" key="3">
    <source>
        <dbReference type="EMBL" id="ESQ44921.1"/>
    </source>
</evidence>
<sequence>ISKRQSVLGPWMALKLDQQVICGRPVKICCALKERTAGDNNTNPTPGEANNVDSYSMEKTYAAEDPIPALAVPNEVNNGNYFATTVSSGKIKRRSCYECGEKGHLSTACPKKFQSAHDQANAELDQVTVNAKPAMLSYELQKSDGDSYTNETYTATNEAHSESLATVVSIGKIKRRSCYECGEKGHLSTACPKKLQNTDHTNSKLDHQTVEAGPIQVTSYSLQTDNNSGSKMDETYAADPIAVAATNGANDGSLASAVSIGKIKRRICYECGLKGHLSTACPKKQQK</sequence>
<dbReference type="STRING" id="72664.V4NFL2"/>
<organism evidence="3 4">
    <name type="scientific">Eutrema salsugineum</name>
    <name type="common">Saltwater cress</name>
    <name type="synonym">Sisymbrium salsugineum</name>
    <dbReference type="NCBI Taxonomy" id="72664"/>
    <lineage>
        <taxon>Eukaryota</taxon>
        <taxon>Viridiplantae</taxon>
        <taxon>Streptophyta</taxon>
        <taxon>Embryophyta</taxon>
        <taxon>Tracheophyta</taxon>
        <taxon>Spermatophyta</taxon>
        <taxon>Magnoliopsida</taxon>
        <taxon>eudicotyledons</taxon>
        <taxon>Gunneridae</taxon>
        <taxon>Pentapetalae</taxon>
        <taxon>rosids</taxon>
        <taxon>malvids</taxon>
        <taxon>Brassicales</taxon>
        <taxon>Brassicaceae</taxon>
        <taxon>Eutremeae</taxon>
        <taxon>Eutrema</taxon>
    </lineage>
</organism>
<dbReference type="GO" id="GO:0003676">
    <property type="term" value="F:nucleic acid binding"/>
    <property type="evidence" value="ECO:0007669"/>
    <property type="project" value="InterPro"/>
</dbReference>
<proteinExistence type="predicted"/>
<dbReference type="PROSITE" id="PS50158">
    <property type="entry name" value="ZF_CCHC"/>
    <property type="match status" value="3"/>
</dbReference>
<feature type="non-terminal residue" evidence="3">
    <location>
        <position position="1"/>
    </location>
</feature>
<name>V4NFL2_EUTSA</name>
<dbReference type="InterPro" id="IPR001878">
    <property type="entry name" value="Znf_CCHC"/>
</dbReference>
<reference evidence="3 4" key="1">
    <citation type="journal article" date="2013" name="Front. Plant Sci.">
        <title>The Reference Genome of the Halophytic Plant Eutrema salsugineum.</title>
        <authorList>
            <person name="Yang R."/>
            <person name="Jarvis D.E."/>
            <person name="Chen H."/>
            <person name="Beilstein M.A."/>
            <person name="Grimwood J."/>
            <person name="Jenkins J."/>
            <person name="Shu S."/>
            <person name="Prochnik S."/>
            <person name="Xin M."/>
            <person name="Ma C."/>
            <person name="Schmutz J."/>
            <person name="Wing R.A."/>
            <person name="Mitchell-Olds T."/>
            <person name="Schumaker K.S."/>
            <person name="Wang X."/>
        </authorList>
    </citation>
    <scope>NUCLEOTIDE SEQUENCE [LARGE SCALE GENOMIC DNA]</scope>
</reference>
<protein>
    <recommendedName>
        <fullName evidence="2">CCHC-type domain-containing protein</fullName>
    </recommendedName>
</protein>
<accession>V4NFL2</accession>
<dbReference type="Gene3D" id="4.10.60.10">
    <property type="entry name" value="Zinc finger, CCHC-type"/>
    <property type="match status" value="3"/>
</dbReference>